<dbReference type="SUPFAM" id="SSF48498">
    <property type="entry name" value="Tetracyclin repressor-like, C-terminal domain"/>
    <property type="match status" value="1"/>
</dbReference>
<dbReference type="PANTHER" id="PTHR47506">
    <property type="entry name" value="TRANSCRIPTIONAL REGULATORY PROTEIN"/>
    <property type="match status" value="1"/>
</dbReference>
<dbReference type="SUPFAM" id="SSF46689">
    <property type="entry name" value="Homeodomain-like"/>
    <property type="match status" value="1"/>
</dbReference>
<keyword evidence="3" id="KW-0804">Transcription</keyword>
<accession>A0ABW3UDU7</accession>
<dbReference type="Pfam" id="PF00440">
    <property type="entry name" value="TetR_N"/>
    <property type="match status" value="1"/>
</dbReference>
<dbReference type="InterPro" id="IPR011075">
    <property type="entry name" value="TetR_C"/>
</dbReference>
<dbReference type="InterPro" id="IPR001647">
    <property type="entry name" value="HTH_TetR"/>
</dbReference>
<evidence type="ECO:0000256" key="2">
    <source>
        <dbReference type="ARBA" id="ARBA00023125"/>
    </source>
</evidence>
<proteinExistence type="predicted"/>
<evidence type="ECO:0000256" key="1">
    <source>
        <dbReference type="ARBA" id="ARBA00023015"/>
    </source>
</evidence>
<feature type="domain" description="HTH tetR-type" evidence="5">
    <location>
        <begin position="6"/>
        <end position="66"/>
    </location>
</feature>
<dbReference type="Gene3D" id="1.10.357.10">
    <property type="entry name" value="Tetracycline Repressor, domain 2"/>
    <property type="match status" value="1"/>
</dbReference>
<keyword evidence="2 4" id="KW-0238">DNA-binding</keyword>
<keyword evidence="7" id="KW-1185">Reference proteome</keyword>
<dbReference type="PRINTS" id="PR00455">
    <property type="entry name" value="HTHTETR"/>
</dbReference>
<sequence length="194" mass="22144">MARSKQFEENAVLEKAMKLFWEQGYEKTSMQDLVENMGIHRRSLYDTFSDKRTLFLKAVERFDNRVDTWLKSGVDRSETARGALRFIFDFMIYGQEDAPPGCMIVNSAVELAARDPEIDAKTQQGFAKMEHLLEGIIARGQRDGEFNTQQEAKLYAEFLHNSLVGLRVLARTTAPKEKLERIAAMSLSLLEKGS</sequence>
<dbReference type="EMBL" id="JBHTLU010000004">
    <property type="protein sequence ID" value="MFD1218661.1"/>
    <property type="molecule type" value="Genomic_DNA"/>
</dbReference>
<dbReference type="Proteomes" id="UP001597180">
    <property type="component" value="Unassembled WGS sequence"/>
</dbReference>
<dbReference type="InterPro" id="IPR009057">
    <property type="entry name" value="Homeodomain-like_sf"/>
</dbReference>
<evidence type="ECO:0000313" key="7">
    <source>
        <dbReference type="Proteomes" id="UP001597180"/>
    </source>
</evidence>
<dbReference type="Gene3D" id="1.10.10.60">
    <property type="entry name" value="Homeodomain-like"/>
    <property type="match status" value="1"/>
</dbReference>
<name>A0ABW3UDU7_9BACL</name>
<dbReference type="PROSITE" id="PS50977">
    <property type="entry name" value="HTH_TETR_2"/>
    <property type="match status" value="1"/>
</dbReference>
<evidence type="ECO:0000256" key="3">
    <source>
        <dbReference type="ARBA" id="ARBA00023163"/>
    </source>
</evidence>
<gene>
    <name evidence="6" type="ORF">ACFQ4B_00905</name>
</gene>
<comment type="caution">
    <text evidence="6">The sequence shown here is derived from an EMBL/GenBank/DDBJ whole genome shotgun (WGS) entry which is preliminary data.</text>
</comment>
<dbReference type="Pfam" id="PF16925">
    <property type="entry name" value="TetR_C_13"/>
    <property type="match status" value="1"/>
</dbReference>
<protein>
    <submittedName>
        <fullName evidence="6">TetR/AcrR family transcriptional regulator</fullName>
    </submittedName>
</protein>
<keyword evidence="1" id="KW-0805">Transcription regulation</keyword>
<evidence type="ECO:0000256" key="4">
    <source>
        <dbReference type="PROSITE-ProRule" id="PRU00335"/>
    </source>
</evidence>
<reference evidence="7" key="1">
    <citation type="journal article" date="2019" name="Int. J. Syst. Evol. Microbiol.">
        <title>The Global Catalogue of Microorganisms (GCM) 10K type strain sequencing project: providing services to taxonomists for standard genome sequencing and annotation.</title>
        <authorList>
            <consortium name="The Broad Institute Genomics Platform"/>
            <consortium name="The Broad Institute Genome Sequencing Center for Infectious Disease"/>
            <person name="Wu L."/>
            <person name="Ma J."/>
        </authorList>
    </citation>
    <scope>NUCLEOTIDE SEQUENCE [LARGE SCALE GENOMIC DNA]</scope>
    <source>
        <strain evidence="7">CCUG 53270</strain>
    </source>
</reference>
<dbReference type="RefSeq" id="WP_079908822.1">
    <property type="nucleotide sequence ID" value="NZ_BAABJG010000005.1"/>
</dbReference>
<dbReference type="InterPro" id="IPR036271">
    <property type="entry name" value="Tet_transcr_reg_TetR-rel_C_sf"/>
</dbReference>
<evidence type="ECO:0000259" key="5">
    <source>
        <dbReference type="PROSITE" id="PS50977"/>
    </source>
</evidence>
<dbReference type="PANTHER" id="PTHR47506:SF10">
    <property type="entry name" value="TRANSCRIPTIONAL REGULATORY PROTEIN"/>
    <property type="match status" value="1"/>
</dbReference>
<organism evidence="6 7">
    <name type="scientific">Paenibacillus vulneris</name>
    <dbReference type="NCBI Taxonomy" id="1133364"/>
    <lineage>
        <taxon>Bacteria</taxon>
        <taxon>Bacillati</taxon>
        <taxon>Bacillota</taxon>
        <taxon>Bacilli</taxon>
        <taxon>Bacillales</taxon>
        <taxon>Paenibacillaceae</taxon>
        <taxon>Paenibacillus</taxon>
    </lineage>
</organism>
<evidence type="ECO:0000313" key="6">
    <source>
        <dbReference type="EMBL" id="MFD1218661.1"/>
    </source>
</evidence>
<feature type="DNA-binding region" description="H-T-H motif" evidence="4">
    <location>
        <begin position="29"/>
        <end position="48"/>
    </location>
</feature>